<evidence type="ECO:0000313" key="4">
    <source>
        <dbReference type="EMBL" id="TDD59328.1"/>
    </source>
</evidence>
<dbReference type="Pfam" id="PF00561">
    <property type="entry name" value="Abhydrolase_1"/>
    <property type="match status" value="1"/>
</dbReference>
<keyword evidence="5" id="KW-1185">Reference proteome</keyword>
<dbReference type="AlphaFoldDB" id="A0A4R4ZKN1"/>
<evidence type="ECO:0000256" key="1">
    <source>
        <dbReference type="ARBA" id="ARBA00010088"/>
    </source>
</evidence>
<keyword evidence="2 4" id="KW-0378">Hydrolase</keyword>
<name>A0A4R4ZKN1_9ACTN</name>
<dbReference type="GO" id="GO:0016020">
    <property type="term" value="C:membrane"/>
    <property type="evidence" value="ECO:0007669"/>
    <property type="project" value="TreeGrafter"/>
</dbReference>
<sequence>MAITRFDVGGYKLAAEISGEGSPTVVFISGAGGGKDSWTAAIAALQSSTTLLTYDRAGIGDSETPADSATRKLGASADELHRLLAATNLTGPFILVGHSFGGLIALIYAAQRPENIAGLILVDASDVHLSLDMDEPHLTAADGDREDHLTYDVVASVDEVDRSRRTLVVPTVVIASRVDRWLEEDIDLDRWKPFALTELDARWQRHHESLATDLGATHKVARQGGHNIQADDPTIVAESIDDVIAAARLVHQTAPLAPGND</sequence>
<evidence type="ECO:0000259" key="3">
    <source>
        <dbReference type="Pfam" id="PF00561"/>
    </source>
</evidence>
<feature type="domain" description="AB hydrolase-1" evidence="3">
    <location>
        <begin position="23"/>
        <end position="135"/>
    </location>
</feature>
<proteinExistence type="inferred from homology"/>
<dbReference type="PRINTS" id="PR00793">
    <property type="entry name" value="PROAMNOPTASE"/>
</dbReference>
<organism evidence="4 5">
    <name type="scientific">Kribbella antibiotica</name>
    <dbReference type="NCBI Taxonomy" id="190195"/>
    <lineage>
        <taxon>Bacteria</taxon>
        <taxon>Bacillati</taxon>
        <taxon>Actinomycetota</taxon>
        <taxon>Actinomycetes</taxon>
        <taxon>Propionibacteriales</taxon>
        <taxon>Kribbellaceae</taxon>
        <taxon>Kribbella</taxon>
    </lineage>
</organism>
<dbReference type="PRINTS" id="PR00111">
    <property type="entry name" value="ABHYDROLASE"/>
</dbReference>
<comment type="similarity">
    <text evidence="1">Belongs to the peptidase S33 family.</text>
</comment>
<dbReference type="Gene3D" id="3.40.50.1820">
    <property type="entry name" value="alpha/beta hydrolase"/>
    <property type="match status" value="1"/>
</dbReference>
<accession>A0A4R4ZKN1</accession>
<dbReference type="Proteomes" id="UP000295124">
    <property type="component" value="Unassembled WGS sequence"/>
</dbReference>
<dbReference type="GO" id="GO:0006508">
    <property type="term" value="P:proteolysis"/>
    <property type="evidence" value="ECO:0007669"/>
    <property type="project" value="InterPro"/>
</dbReference>
<dbReference type="SUPFAM" id="SSF53474">
    <property type="entry name" value="alpha/beta-Hydrolases"/>
    <property type="match status" value="1"/>
</dbReference>
<dbReference type="PANTHER" id="PTHR43798:SF31">
    <property type="entry name" value="AB HYDROLASE SUPERFAMILY PROTEIN YCLE"/>
    <property type="match status" value="1"/>
</dbReference>
<dbReference type="InterPro" id="IPR002410">
    <property type="entry name" value="Peptidase_S33"/>
</dbReference>
<dbReference type="PANTHER" id="PTHR43798">
    <property type="entry name" value="MONOACYLGLYCEROL LIPASE"/>
    <property type="match status" value="1"/>
</dbReference>
<dbReference type="RefSeq" id="WP_132168013.1">
    <property type="nucleotide sequence ID" value="NZ_SMKX01000037.1"/>
</dbReference>
<dbReference type="EMBL" id="SMKX01000037">
    <property type="protein sequence ID" value="TDD59328.1"/>
    <property type="molecule type" value="Genomic_DNA"/>
</dbReference>
<reference evidence="4 5" key="1">
    <citation type="submission" date="2019-03" db="EMBL/GenBank/DDBJ databases">
        <title>Draft genome sequences of novel Actinobacteria.</title>
        <authorList>
            <person name="Sahin N."/>
            <person name="Ay H."/>
            <person name="Saygin H."/>
        </authorList>
    </citation>
    <scope>NUCLEOTIDE SEQUENCE [LARGE SCALE GENOMIC DNA]</scope>
    <source>
        <strain evidence="4 5">JCM 13523</strain>
    </source>
</reference>
<dbReference type="OrthoDB" id="7185741at2"/>
<protein>
    <submittedName>
        <fullName evidence="4">Alpha/beta fold hydrolase</fullName>
    </submittedName>
</protein>
<gene>
    <name evidence="4" type="ORF">E1263_15540</name>
</gene>
<dbReference type="InterPro" id="IPR029058">
    <property type="entry name" value="AB_hydrolase_fold"/>
</dbReference>
<evidence type="ECO:0000256" key="2">
    <source>
        <dbReference type="ARBA" id="ARBA00022801"/>
    </source>
</evidence>
<dbReference type="InterPro" id="IPR000073">
    <property type="entry name" value="AB_hydrolase_1"/>
</dbReference>
<dbReference type="GO" id="GO:0004177">
    <property type="term" value="F:aminopeptidase activity"/>
    <property type="evidence" value="ECO:0007669"/>
    <property type="project" value="UniProtKB-EC"/>
</dbReference>
<comment type="caution">
    <text evidence="4">The sequence shown here is derived from an EMBL/GenBank/DDBJ whole genome shotgun (WGS) entry which is preliminary data.</text>
</comment>
<dbReference type="InterPro" id="IPR050266">
    <property type="entry name" value="AB_hydrolase_sf"/>
</dbReference>
<evidence type="ECO:0000313" key="5">
    <source>
        <dbReference type="Proteomes" id="UP000295124"/>
    </source>
</evidence>